<name>A0A8K0SLC6_9HYPO</name>
<feature type="compositionally biased region" description="Acidic residues" evidence="10">
    <location>
        <begin position="951"/>
        <end position="960"/>
    </location>
</feature>
<dbReference type="GO" id="GO:0005634">
    <property type="term" value="C:nucleus"/>
    <property type="evidence" value="ECO:0007669"/>
    <property type="project" value="TreeGrafter"/>
</dbReference>
<dbReference type="GO" id="GO:0006281">
    <property type="term" value="P:DNA repair"/>
    <property type="evidence" value="ECO:0007669"/>
    <property type="project" value="TreeGrafter"/>
</dbReference>
<keyword evidence="5" id="KW-0378">Hydrolase</keyword>
<dbReference type="GO" id="GO:0005524">
    <property type="term" value="F:ATP binding"/>
    <property type="evidence" value="ECO:0007669"/>
    <property type="project" value="UniProtKB-KW"/>
</dbReference>
<keyword evidence="2" id="KW-0479">Metal-binding</keyword>
<dbReference type="PROSITE" id="PS51192">
    <property type="entry name" value="HELICASE_ATP_BIND_1"/>
    <property type="match status" value="1"/>
</dbReference>
<dbReference type="SUPFAM" id="SSF57850">
    <property type="entry name" value="RING/U-box"/>
    <property type="match status" value="1"/>
</dbReference>
<dbReference type="GO" id="GO:0016787">
    <property type="term" value="F:hydrolase activity"/>
    <property type="evidence" value="ECO:0007669"/>
    <property type="project" value="UniProtKB-KW"/>
</dbReference>
<dbReference type="InterPro" id="IPR001841">
    <property type="entry name" value="Znf_RING"/>
</dbReference>
<dbReference type="PROSITE" id="PS00518">
    <property type="entry name" value="ZF_RING_1"/>
    <property type="match status" value="1"/>
</dbReference>
<evidence type="ECO:0000256" key="7">
    <source>
        <dbReference type="ARBA" id="ARBA00022833"/>
    </source>
</evidence>
<feature type="domain" description="Helicase C-terminal" evidence="13">
    <location>
        <begin position="800"/>
        <end position="960"/>
    </location>
</feature>
<dbReference type="InterPro" id="IPR038718">
    <property type="entry name" value="SNF2-like_sf"/>
</dbReference>
<keyword evidence="15" id="KW-1185">Reference proteome</keyword>
<dbReference type="InterPro" id="IPR013083">
    <property type="entry name" value="Znf_RING/FYVE/PHD"/>
</dbReference>
<dbReference type="PANTHER" id="PTHR45626">
    <property type="entry name" value="TRANSCRIPTION TERMINATION FACTOR 2-RELATED"/>
    <property type="match status" value="1"/>
</dbReference>
<dbReference type="Pfam" id="PF00271">
    <property type="entry name" value="Helicase_C"/>
    <property type="match status" value="1"/>
</dbReference>
<dbReference type="GO" id="GO:0004386">
    <property type="term" value="F:helicase activity"/>
    <property type="evidence" value="ECO:0007669"/>
    <property type="project" value="UniProtKB-KW"/>
</dbReference>
<dbReference type="CDD" id="cd18793">
    <property type="entry name" value="SF2_C_SNF"/>
    <property type="match status" value="1"/>
</dbReference>
<organism evidence="14 15">
    <name type="scientific">Stachybotrys elegans</name>
    <dbReference type="NCBI Taxonomy" id="80388"/>
    <lineage>
        <taxon>Eukaryota</taxon>
        <taxon>Fungi</taxon>
        <taxon>Dikarya</taxon>
        <taxon>Ascomycota</taxon>
        <taxon>Pezizomycotina</taxon>
        <taxon>Sordariomycetes</taxon>
        <taxon>Hypocreomycetidae</taxon>
        <taxon>Hypocreales</taxon>
        <taxon>Stachybotryaceae</taxon>
        <taxon>Stachybotrys</taxon>
    </lineage>
</organism>
<dbReference type="PROSITE" id="PS50089">
    <property type="entry name" value="ZF_RING_2"/>
    <property type="match status" value="1"/>
</dbReference>
<gene>
    <name evidence="14" type="ORF">B0I35DRAFT_483331</name>
</gene>
<feature type="domain" description="Helicase ATP-binding" evidence="12">
    <location>
        <begin position="409"/>
        <end position="595"/>
    </location>
</feature>
<dbReference type="GO" id="GO:0008094">
    <property type="term" value="F:ATP-dependent activity, acting on DNA"/>
    <property type="evidence" value="ECO:0007669"/>
    <property type="project" value="TreeGrafter"/>
</dbReference>
<sequence length="960" mass="108907">MPPMDPTMSLKRVLHPEPDEAHYQDRREQRQHEVQSMYQPSPMGSLAATQHFVYPIVPFPSYTAMGMTAVSETIPSTLGSFGPVSLPSLGADSAFVELDLPEYYDSSNESIEEWYNTLAENRMHQETDGTPPSTLGDAGQSLFVEQPDASVSENSSLICYGMLYQADLKLSGKPEDLEPKLSTGQVMQQLKVKDSNRTIELFWPDEQDNQTVNLGYLTSAYSELGNLLLNEGVFIESVIPTHEFYKLIKNKKFKDLKVDLHIYGPERTSNRVKKTLCEKKLWLQKPKHLRENVEYKNPQAIRFPEIVDFVPLADQQALTRATEPTRPEAEPLQPFVNNVYSSLSRANNLSGTSGHRNLRTPLLDHQSKALSFMLQRESGEIPEEFRLWKPKTENGEVKFQHEINKQISYHPVDESGGGILADEMGMGKSLSILALIIQTLEASREWEAQQRNSSQSPDSVANAVHGTLILVTSPLLINHWVQEIERHLGGQDVIKTIRYHGSKRKGLVKEIPGADIVITTYHTLAVESLPDGGPLHKFGWYRIVLDEAHTIRRTSTHFHRNCANFTAKSRWCLTGTPIQNSLEDIGALFSFINVKPFDDPGTFRRCITAPFNSGGKDQIERVKQRLVSLMNSLTLRRTRETLHLPGLNEDIRYITLSEPERDLYRYVHKAMTRKIEQSISNGQMSDFNTFHRNLQLRIICNHGTFQKPLAWKKLNARDRAEAFVSPLDPNSEVKCSTCNGVIPIGYKNASVFKCQHRICKRCLEYPSSTSHEVRHCPLCTKVEEEDGDENYFEATGYSEKIARLMDDLKHDLQTTKSIVFSCWTRTLNLITRSLDDRGVSYLRIDGTYSLDARQKVLDQFAKDSEKHILLMTTGTGAFGLNLTCANRVFLVEPQWNPSVERQAVARTTRIGQQQPVQVIRYLVKESVEMDLRDQQKRKNEMADLGASELEAPNDAEAIDI</sequence>
<proteinExistence type="inferred from homology"/>
<evidence type="ECO:0000256" key="5">
    <source>
        <dbReference type="ARBA" id="ARBA00022801"/>
    </source>
</evidence>
<evidence type="ECO:0000256" key="8">
    <source>
        <dbReference type="ARBA" id="ARBA00022840"/>
    </source>
</evidence>
<evidence type="ECO:0000259" key="11">
    <source>
        <dbReference type="PROSITE" id="PS50089"/>
    </source>
</evidence>
<dbReference type="OrthoDB" id="448448at2759"/>
<dbReference type="InterPro" id="IPR014001">
    <property type="entry name" value="Helicase_ATP-bd"/>
</dbReference>
<evidence type="ECO:0000256" key="10">
    <source>
        <dbReference type="SAM" id="MobiDB-lite"/>
    </source>
</evidence>
<dbReference type="EMBL" id="JAGPNK010000016">
    <property type="protein sequence ID" value="KAH7308041.1"/>
    <property type="molecule type" value="Genomic_DNA"/>
</dbReference>
<evidence type="ECO:0000256" key="1">
    <source>
        <dbReference type="ARBA" id="ARBA00007025"/>
    </source>
</evidence>
<dbReference type="Gene3D" id="3.30.40.10">
    <property type="entry name" value="Zinc/RING finger domain, C3HC4 (zinc finger)"/>
    <property type="match status" value="1"/>
</dbReference>
<dbReference type="CDD" id="cd18008">
    <property type="entry name" value="DEXDc_SHPRH-like"/>
    <property type="match status" value="1"/>
</dbReference>
<dbReference type="PROSITE" id="PS51194">
    <property type="entry name" value="HELICASE_CTER"/>
    <property type="match status" value="1"/>
</dbReference>
<evidence type="ECO:0000313" key="15">
    <source>
        <dbReference type="Proteomes" id="UP000813444"/>
    </source>
</evidence>
<dbReference type="InterPro" id="IPR000330">
    <property type="entry name" value="SNF2_N"/>
</dbReference>
<dbReference type="InterPro" id="IPR049730">
    <property type="entry name" value="SNF2/RAD54-like_C"/>
</dbReference>
<dbReference type="InterPro" id="IPR027417">
    <property type="entry name" value="P-loop_NTPase"/>
</dbReference>
<evidence type="ECO:0000256" key="6">
    <source>
        <dbReference type="ARBA" id="ARBA00022806"/>
    </source>
</evidence>
<comment type="similarity">
    <text evidence="1">Belongs to the SNF2/RAD54 helicase family.</text>
</comment>
<dbReference type="Gene3D" id="3.40.50.300">
    <property type="entry name" value="P-loop containing nucleotide triphosphate hydrolases"/>
    <property type="match status" value="1"/>
</dbReference>
<keyword evidence="8" id="KW-0067">ATP-binding</keyword>
<protein>
    <submittedName>
        <fullName evidence="14">SNF2 family N-terminal domain-containing protein</fullName>
    </submittedName>
</protein>
<accession>A0A8K0SLC6</accession>
<feature type="region of interest" description="Disordered" evidence="10">
    <location>
        <begin position="941"/>
        <end position="960"/>
    </location>
</feature>
<dbReference type="GO" id="GO:0008270">
    <property type="term" value="F:zinc ion binding"/>
    <property type="evidence" value="ECO:0007669"/>
    <property type="project" value="UniProtKB-KW"/>
</dbReference>
<evidence type="ECO:0000256" key="9">
    <source>
        <dbReference type="PROSITE-ProRule" id="PRU00175"/>
    </source>
</evidence>
<dbReference type="InterPro" id="IPR017907">
    <property type="entry name" value="Znf_RING_CS"/>
</dbReference>
<dbReference type="SUPFAM" id="SSF52540">
    <property type="entry name" value="P-loop containing nucleoside triphosphate hydrolases"/>
    <property type="match status" value="2"/>
</dbReference>
<keyword evidence="6" id="KW-0347">Helicase</keyword>
<evidence type="ECO:0000256" key="4">
    <source>
        <dbReference type="ARBA" id="ARBA00022771"/>
    </source>
</evidence>
<dbReference type="InterPro" id="IPR050628">
    <property type="entry name" value="SNF2_RAD54_helicase_TF"/>
</dbReference>
<dbReference type="Gene3D" id="3.40.50.10810">
    <property type="entry name" value="Tandem AAA-ATPase domain"/>
    <property type="match status" value="1"/>
</dbReference>
<comment type="caution">
    <text evidence="14">The sequence shown here is derived from an EMBL/GenBank/DDBJ whole genome shotgun (WGS) entry which is preliminary data.</text>
</comment>
<keyword evidence="3" id="KW-0547">Nucleotide-binding</keyword>
<dbReference type="Pfam" id="PF00176">
    <property type="entry name" value="SNF2-rel_dom"/>
    <property type="match status" value="1"/>
</dbReference>
<keyword evidence="4 9" id="KW-0863">Zinc-finger</keyword>
<reference evidence="14" key="1">
    <citation type="journal article" date="2021" name="Nat. Commun.">
        <title>Genetic determinants of endophytism in the Arabidopsis root mycobiome.</title>
        <authorList>
            <person name="Mesny F."/>
            <person name="Miyauchi S."/>
            <person name="Thiergart T."/>
            <person name="Pickel B."/>
            <person name="Atanasova L."/>
            <person name="Karlsson M."/>
            <person name="Huettel B."/>
            <person name="Barry K.W."/>
            <person name="Haridas S."/>
            <person name="Chen C."/>
            <person name="Bauer D."/>
            <person name="Andreopoulos W."/>
            <person name="Pangilinan J."/>
            <person name="LaButti K."/>
            <person name="Riley R."/>
            <person name="Lipzen A."/>
            <person name="Clum A."/>
            <person name="Drula E."/>
            <person name="Henrissat B."/>
            <person name="Kohler A."/>
            <person name="Grigoriev I.V."/>
            <person name="Martin F.M."/>
            <person name="Hacquard S."/>
        </authorList>
    </citation>
    <scope>NUCLEOTIDE SEQUENCE</scope>
    <source>
        <strain evidence="14">MPI-CAGE-CH-0235</strain>
    </source>
</reference>
<evidence type="ECO:0000313" key="14">
    <source>
        <dbReference type="EMBL" id="KAH7308041.1"/>
    </source>
</evidence>
<dbReference type="AlphaFoldDB" id="A0A8K0SLC6"/>
<dbReference type="SMART" id="SM00490">
    <property type="entry name" value="HELICc"/>
    <property type="match status" value="1"/>
</dbReference>
<evidence type="ECO:0000256" key="2">
    <source>
        <dbReference type="ARBA" id="ARBA00022723"/>
    </source>
</evidence>
<dbReference type="PANTHER" id="PTHR45626:SF52">
    <property type="entry name" value="SINGLE-STRANDED DNA-DEPENDENT ATPASE (EUROFUNG)"/>
    <property type="match status" value="1"/>
</dbReference>
<evidence type="ECO:0000256" key="3">
    <source>
        <dbReference type="ARBA" id="ARBA00022741"/>
    </source>
</evidence>
<feature type="domain" description="RING-type" evidence="11">
    <location>
        <begin position="735"/>
        <end position="780"/>
    </location>
</feature>
<evidence type="ECO:0000259" key="12">
    <source>
        <dbReference type="PROSITE" id="PS51192"/>
    </source>
</evidence>
<dbReference type="SMART" id="SM00487">
    <property type="entry name" value="DEXDc"/>
    <property type="match status" value="1"/>
</dbReference>
<dbReference type="InterPro" id="IPR001650">
    <property type="entry name" value="Helicase_C-like"/>
</dbReference>
<dbReference type="Proteomes" id="UP000813444">
    <property type="component" value="Unassembled WGS sequence"/>
</dbReference>
<evidence type="ECO:0000259" key="13">
    <source>
        <dbReference type="PROSITE" id="PS51194"/>
    </source>
</evidence>
<keyword evidence="7" id="KW-0862">Zinc</keyword>